<dbReference type="PANTHER" id="PTHR34580:SF1">
    <property type="entry name" value="PROTEIN PAFC"/>
    <property type="match status" value="1"/>
</dbReference>
<evidence type="ECO:0000259" key="3">
    <source>
        <dbReference type="PROSITE" id="PS51000"/>
    </source>
</evidence>
<name>A0A1M5SMQ0_9BACT</name>
<dbReference type="Pfam" id="PF13280">
    <property type="entry name" value="WYL"/>
    <property type="match status" value="1"/>
</dbReference>
<feature type="domain" description="HTH deoR-type" evidence="3">
    <location>
        <begin position="20"/>
        <end position="75"/>
    </location>
</feature>
<dbReference type="PIRSF" id="PIRSF016838">
    <property type="entry name" value="PafC"/>
    <property type="match status" value="1"/>
</dbReference>
<dbReference type="SMART" id="SM00420">
    <property type="entry name" value="HTH_DEOR"/>
    <property type="match status" value="1"/>
</dbReference>
<dbReference type="InterPro" id="IPR036388">
    <property type="entry name" value="WH-like_DNA-bd_sf"/>
</dbReference>
<evidence type="ECO:0000313" key="5">
    <source>
        <dbReference type="Proteomes" id="UP000184139"/>
    </source>
</evidence>
<dbReference type="Pfam" id="PF25583">
    <property type="entry name" value="WCX"/>
    <property type="match status" value="1"/>
</dbReference>
<dbReference type="GO" id="GO:0003677">
    <property type="term" value="F:DNA binding"/>
    <property type="evidence" value="ECO:0007669"/>
    <property type="project" value="UniProtKB-KW"/>
</dbReference>
<dbReference type="PROSITE" id="PS51000">
    <property type="entry name" value="HTH_DEOR_2"/>
    <property type="match status" value="1"/>
</dbReference>
<dbReference type="InterPro" id="IPR001034">
    <property type="entry name" value="DeoR_HTH"/>
</dbReference>
<reference evidence="4 5" key="1">
    <citation type="submission" date="2016-11" db="EMBL/GenBank/DDBJ databases">
        <authorList>
            <person name="Jaros S."/>
            <person name="Januszkiewicz K."/>
            <person name="Wedrychowicz H."/>
        </authorList>
    </citation>
    <scope>NUCLEOTIDE SEQUENCE [LARGE SCALE GENOMIC DNA]</scope>
    <source>
        <strain evidence="4 5">DSM 9705</strain>
    </source>
</reference>
<dbReference type="EMBL" id="FQXS01000001">
    <property type="protein sequence ID" value="SHH39792.1"/>
    <property type="molecule type" value="Genomic_DNA"/>
</dbReference>
<dbReference type="InterPro" id="IPR013196">
    <property type="entry name" value="HTH_11"/>
</dbReference>
<dbReference type="PANTHER" id="PTHR34580">
    <property type="match status" value="1"/>
</dbReference>
<dbReference type="Pfam" id="PF08279">
    <property type="entry name" value="HTH_11"/>
    <property type="match status" value="1"/>
</dbReference>
<protein>
    <submittedName>
        <fullName evidence="4">Predicted DNA-binding transcriptional regulator YafY, contains an HTH and WYL domains</fullName>
    </submittedName>
</protein>
<evidence type="ECO:0000256" key="1">
    <source>
        <dbReference type="ARBA" id="ARBA00023015"/>
    </source>
</evidence>
<dbReference type="InterPro" id="IPR036390">
    <property type="entry name" value="WH_DNA-bd_sf"/>
</dbReference>
<dbReference type="InterPro" id="IPR057727">
    <property type="entry name" value="WCX_dom"/>
</dbReference>
<dbReference type="SUPFAM" id="SSF46785">
    <property type="entry name" value="Winged helix' DNA-binding domain"/>
    <property type="match status" value="1"/>
</dbReference>
<dbReference type="InterPro" id="IPR028349">
    <property type="entry name" value="PafC-like"/>
</dbReference>
<dbReference type="Gene3D" id="1.10.10.10">
    <property type="entry name" value="Winged helix-like DNA-binding domain superfamily/Winged helix DNA-binding domain"/>
    <property type="match status" value="1"/>
</dbReference>
<dbReference type="GO" id="GO:0003700">
    <property type="term" value="F:DNA-binding transcription factor activity"/>
    <property type="evidence" value="ECO:0007669"/>
    <property type="project" value="InterPro"/>
</dbReference>
<dbReference type="Proteomes" id="UP000184139">
    <property type="component" value="Unassembled WGS sequence"/>
</dbReference>
<evidence type="ECO:0000256" key="2">
    <source>
        <dbReference type="ARBA" id="ARBA00023163"/>
    </source>
</evidence>
<keyword evidence="1" id="KW-0805">Transcription regulation</keyword>
<dbReference type="STRING" id="1121409.SAMN02745124_00440"/>
<accession>A0A1M5SMQ0</accession>
<keyword evidence="5" id="KW-1185">Reference proteome</keyword>
<keyword evidence="2" id="KW-0804">Transcription</keyword>
<sequence length="327" mass="36691">MAQPAKAPVIPSTTNGAHVKIERLLAIIVLLLNRRKVTAKELAEHFEVSIRTIYRDIATLNGAGIPVISSQGQAGGLAIPDGYKLSRQLLTARDLEAMLATLRGVNQALANRDLQRIIETLDSLLPKGDEPANVPVHRPLIIDITPWGPSVTPEQTIQTLQQAVDGALLLDFSYTDSSGQVSRRTVEPHSLVFKGYAWYVIAYCRLRRDFRLFRLSRISAPCLRGESFVRRDLGDIKRFLRFDCGPTLPVVLRFSQSVRAKVEEYLPGAELECEDNHHIIAHLELPDDPWLFSFILGFGADVEIIAPRAWRKRVQKILLDTKNLYET</sequence>
<gene>
    <name evidence="4" type="ORF">SAMN02745124_00440</name>
</gene>
<organism evidence="4 5">
    <name type="scientific">Desulfofustis glycolicus DSM 9705</name>
    <dbReference type="NCBI Taxonomy" id="1121409"/>
    <lineage>
        <taxon>Bacteria</taxon>
        <taxon>Pseudomonadati</taxon>
        <taxon>Thermodesulfobacteriota</taxon>
        <taxon>Desulfobulbia</taxon>
        <taxon>Desulfobulbales</taxon>
        <taxon>Desulfocapsaceae</taxon>
        <taxon>Desulfofustis</taxon>
    </lineage>
</organism>
<evidence type="ECO:0000313" key="4">
    <source>
        <dbReference type="EMBL" id="SHH39792.1"/>
    </source>
</evidence>
<dbReference type="AlphaFoldDB" id="A0A1M5SMQ0"/>
<dbReference type="InterPro" id="IPR026881">
    <property type="entry name" value="WYL_dom"/>
</dbReference>
<keyword evidence="4" id="KW-0238">DNA-binding</keyword>
<proteinExistence type="predicted"/>
<dbReference type="PROSITE" id="PS52050">
    <property type="entry name" value="WYL"/>
    <property type="match status" value="1"/>
</dbReference>
<dbReference type="InterPro" id="IPR051534">
    <property type="entry name" value="CBASS_pafABC_assoc_protein"/>
</dbReference>